<accession>A0ABP8JTD6</accession>
<dbReference type="Gene3D" id="3.40.50.12780">
    <property type="entry name" value="N-terminal domain of ligase-like"/>
    <property type="match status" value="1"/>
</dbReference>
<dbReference type="EMBL" id="BAABGL010000036">
    <property type="protein sequence ID" value="GAA4395695.1"/>
    <property type="molecule type" value="Genomic_DNA"/>
</dbReference>
<proteinExistence type="predicted"/>
<dbReference type="InterPro" id="IPR042099">
    <property type="entry name" value="ANL_N_sf"/>
</dbReference>
<comment type="caution">
    <text evidence="1">The sequence shown here is derived from an EMBL/GenBank/DDBJ whole genome shotgun (WGS) entry which is preliminary data.</text>
</comment>
<name>A0ABP8JTD6_9MICO</name>
<dbReference type="Proteomes" id="UP001500642">
    <property type="component" value="Unassembled WGS sequence"/>
</dbReference>
<protein>
    <submittedName>
        <fullName evidence="1">Uncharacterized protein</fullName>
    </submittedName>
</protein>
<gene>
    <name evidence="1" type="ORF">GCM10023167_26250</name>
</gene>
<organism evidence="1 2">
    <name type="scientific">Brevibacterium pityocampae</name>
    <dbReference type="NCBI Taxonomy" id="506594"/>
    <lineage>
        <taxon>Bacteria</taxon>
        <taxon>Bacillati</taxon>
        <taxon>Actinomycetota</taxon>
        <taxon>Actinomycetes</taxon>
        <taxon>Micrococcales</taxon>
        <taxon>Brevibacteriaceae</taxon>
        <taxon>Brevibacterium</taxon>
    </lineage>
</organism>
<evidence type="ECO:0000313" key="1">
    <source>
        <dbReference type="EMBL" id="GAA4395695.1"/>
    </source>
</evidence>
<reference evidence="2" key="1">
    <citation type="journal article" date="2019" name="Int. J. Syst. Evol. Microbiol.">
        <title>The Global Catalogue of Microorganisms (GCM) 10K type strain sequencing project: providing services to taxonomists for standard genome sequencing and annotation.</title>
        <authorList>
            <consortium name="The Broad Institute Genomics Platform"/>
            <consortium name="The Broad Institute Genome Sequencing Center for Infectious Disease"/>
            <person name="Wu L."/>
            <person name="Ma J."/>
        </authorList>
    </citation>
    <scope>NUCLEOTIDE SEQUENCE [LARGE SCALE GENOMIC DNA]</scope>
    <source>
        <strain evidence="2">JCM 17808</strain>
    </source>
</reference>
<dbReference type="RefSeq" id="WP_345032682.1">
    <property type="nucleotide sequence ID" value="NZ_BAABGL010000036.1"/>
</dbReference>
<evidence type="ECO:0000313" key="2">
    <source>
        <dbReference type="Proteomes" id="UP001500642"/>
    </source>
</evidence>
<dbReference type="SUPFAM" id="SSF56801">
    <property type="entry name" value="Acetyl-CoA synthetase-like"/>
    <property type="match status" value="1"/>
</dbReference>
<sequence length="214" mass="22417">MSTEIHWFRRPGAIAPDHPGTLNPVYELLDHPIVLGRADDPFLAPEHDAEGFFTHEVALDRVAKLAGILRLLGVGPDAPVRIAAEVPEPAAVLARLAVIRVGGRLTEDASAPVDVELRAGRSAPVRDVHRAFDKPVRRLPSGFAGVAVAARGEDGALAAPVDLDPVMRDARIEPAAAAELPADLVVIAREDGAQVPALAVAESPASVLTVPIAN</sequence>
<keyword evidence="2" id="KW-1185">Reference proteome</keyword>